<evidence type="ECO:0000259" key="2">
    <source>
        <dbReference type="PROSITE" id="PS50846"/>
    </source>
</evidence>
<comment type="caution">
    <text evidence="3">The sequence shown here is derived from an EMBL/GenBank/DDBJ whole genome shotgun (WGS) entry which is preliminary data.</text>
</comment>
<feature type="domain" description="HMA" evidence="2">
    <location>
        <begin position="30"/>
        <end position="96"/>
    </location>
</feature>
<reference evidence="3 4" key="1">
    <citation type="journal article" date="2019" name="Int. J. Syst. Evol. Microbiol.">
        <title>The Global Catalogue of Microorganisms (GCM) 10K type strain sequencing project: providing services to taxonomists for standard genome sequencing and annotation.</title>
        <authorList>
            <consortium name="The Broad Institute Genomics Platform"/>
            <consortium name="The Broad Institute Genome Sequencing Center for Infectious Disease"/>
            <person name="Wu L."/>
            <person name="Ma J."/>
        </authorList>
    </citation>
    <scope>NUCLEOTIDE SEQUENCE [LARGE SCALE GENOMIC DNA]</scope>
    <source>
        <strain evidence="3 4">CGMCC 1.12689</strain>
    </source>
</reference>
<organism evidence="3 4">
    <name type="scientific">Halorubrum laminariae</name>
    <dbReference type="NCBI Taxonomy" id="1433523"/>
    <lineage>
        <taxon>Archaea</taxon>
        <taxon>Methanobacteriati</taxon>
        <taxon>Methanobacteriota</taxon>
        <taxon>Stenosarchaea group</taxon>
        <taxon>Halobacteria</taxon>
        <taxon>Halobacteriales</taxon>
        <taxon>Haloferacaceae</taxon>
        <taxon>Halorubrum</taxon>
    </lineage>
</organism>
<sequence length="123" mass="12447">MTDDSDADRGHEGHPDADGTDADTGGRRELTARLAIPEMDCPSCARKVDSSLGRVDGVVNVDLNPTTGTAAVTYDADRTDEAAVVAAIEAAGYEVSGGRRGAAERAGGSDGANADGERDSPGV</sequence>
<protein>
    <submittedName>
        <fullName evidence="3">Cation transporter</fullName>
    </submittedName>
</protein>
<evidence type="ECO:0000313" key="4">
    <source>
        <dbReference type="Proteomes" id="UP001597185"/>
    </source>
</evidence>
<feature type="compositionally biased region" description="Basic and acidic residues" evidence="1">
    <location>
        <begin position="7"/>
        <end position="17"/>
    </location>
</feature>
<dbReference type="SUPFAM" id="SSF55008">
    <property type="entry name" value="HMA, heavy metal-associated domain"/>
    <property type="match status" value="1"/>
</dbReference>
<dbReference type="InterPro" id="IPR006121">
    <property type="entry name" value="HMA_dom"/>
</dbReference>
<dbReference type="AlphaFoldDB" id="A0ABD6C3T7"/>
<dbReference type="Gene3D" id="3.30.70.100">
    <property type="match status" value="1"/>
</dbReference>
<dbReference type="EMBL" id="JBHUDB010000011">
    <property type="protein sequence ID" value="MFD1571658.1"/>
    <property type="molecule type" value="Genomic_DNA"/>
</dbReference>
<gene>
    <name evidence="3" type="ORF">ACFR9T_13880</name>
</gene>
<feature type="region of interest" description="Disordered" evidence="1">
    <location>
        <begin position="95"/>
        <end position="123"/>
    </location>
</feature>
<dbReference type="CDD" id="cd00371">
    <property type="entry name" value="HMA"/>
    <property type="match status" value="1"/>
</dbReference>
<dbReference type="PROSITE" id="PS50846">
    <property type="entry name" value="HMA_2"/>
    <property type="match status" value="1"/>
</dbReference>
<keyword evidence="4" id="KW-1185">Reference proteome</keyword>
<feature type="non-terminal residue" evidence="3">
    <location>
        <position position="123"/>
    </location>
</feature>
<dbReference type="InterPro" id="IPR036163">
    <property type="entry name" value="HMA_dom_sf"/>
</dbReference>
<evidence type="ECO:0000313" key="3">
    <source>
        <dbReference type="EMBL" id="MFD1571658.1"/>
    </source>
</evidence>
<evidence type="ECO:0000256" key="1">
    <source>
        <dbReference type="SAM" id="MobiDB-lite"/>
    </source>
</evidence>
<dbReference type="Proteomes" id="UP001597185">
    <property type="component" value="Unassembled WGS sequence"/>
</dbReference>
<feature type="region of interest" description="Disordered" evidence="1">
    <location>
        <begin position="1"/>
        <end position="29"/>
    </location>
</feature>
<dbReference type="Pfam" id="PF00403">
    <property type="entry name" value="HMA"/>
    <property type="match status" value="1"/>
</dbReference>
<name>A0ABD6C3T7_9EURY</name>
<dbReference type="RefSeq" id="WP_379812456.1">
    <property type="nucleotide sequence ID" value="NZ_JBHUDB010000011.1"/>
</dbReference>
<accession>A0ABD6C3T7</accession>
<proteinExistence type="predicted"/>